<reference evidence="4" key="1">
    <citation type="journal article" date="2019" name="Int. J. Syst. Evol. Microbiol.">
        <title>The Global Catalogue of Microorganisms (GCM) 10K type strain sequencing project: providing services to taxonomists for standard genome sequencing and annotation.</title>
        <authorList>
            <consortium name="The Broad Institute Genomics Platform"/>
            <consortium name="The Broad Institute Genome Sequencing Center for Infectious Disease"/>
            <person name="Wu L."/>
            <person name="Ma J."/>
        </authorList>
    </citation>
    <scope>NUCLEOTIDE SEQUENCE [LARGE SCALE GENOMIC DNA]</scope>
    <source>
        <strain evidence="4">CGMCC 4.7382</strain>
    </source>
</reference>
<feature type="region of interest" description="Disordered" evidence="1">
    <location>
        <begin position="59"/>
        <end position="99"/>
    </location>
</feature>
<keyword evidence="4" id="KW-1185">Reference proteome</keyword>
<keyword evidence="2" id="KW-1133">Transmembrane helix</keyword>
<organism evidence="3 4">
    <name type="scientific">Marinactinospora rubrisoli</name>
    <dbReference type="NCBI Taxonomy" id="2715399"/>
    <lineage>
        <taxon>Bacteria</taxon>
        <taxon>Bacillati</taxon>
        <taxon>Actinomycetota</taxon>
        <taxon>Actinomycetes</taxon>
        <taxon>Streptosporangiales</taxon>
        <taxon>Nocardiopsidaceae</taxon>
        <taxon>Marinactinospora</taxon>
    </lineage>
</organism>
<sequence>MRWMWVWVGGSATLACAGLAVALSMTDLERLSWIAGAGSFVTAVPSLVLAVILARAQPRPEPARPEDAATSNRIGSSSGSAAVQAQTVHSPVQEAGRHGDTYHAGHIHITHALAEPAPEAGQRGTGWAGRAVRVAEASPRALGVHPARRSAEDGTDLPPYVPRDIDATLQRFLARAGERGGAVLVEGDSTAGKTRATLHALQQTLPGRLLYAPTPGDDLRDLAAHLAATRPAEGAVVWLDDLNRFLGLGEHGLTERLLNELLRCGVVVAATLRAEYADTYRDIPLRDDGSRTGTRSERETAAALLRRFTRVNLDRVWSLEEVARAAAAGDERLSEAAARHGLHGIAEYLAAGPELVKAWREARRSTARGGHPRGHAVVAAAVDLARTGLLTAPTRAARTDP</sequence>
<evidence type="ECO:0000256" key="2">
    <source>
        <dbReference type="SAM" id="Phobius"/>
    </source>
</evidence>
<dbReference type="EMBL" id="JBHTBH010000007">
    <property type="protein sequence ID" value="MFC7329127.1"/>
    <property type="molecule type" value="Genomic_DNA"/>
</dbReference>
<name>A0ABW2KGR6_9ACTN</name>
<proteinExistence type="predicted"/>
<keyword evidence="2" id="KW-0472">Membrane</keyword>
<protein>
    <recommendedName>
        <fullName evidence="5">AAA+ ATPase domain-containing protein</fullName>
    </recommendedName>
</protein>
<accession>A0ABW2KGR6</accession>
<evidence type="ECO:0000313" key="3">
    <source>
        <dbReference type="EMBL" id="MFC7329127.1"/>
    </source>
</evidence>
<evidence type="ECO:0000313" key="4">
    <source>
        <dbReference type="Proteomes" id="UP001596540"/>
    </source>
</evidence>
<dbReference type="PROSITE" id="PS51257">
    <property type="entry name" value="PROKAR_LIPOPROTEIN"/>
    <property type="match status" value="1"/>
</dbReference>
<evidence type="ECO:0000256" key="1">
    <source>
        <dbReference type="SAM" id="MobiDB-lite"/>
    </source>
</evidence>
<comment type="caution">
    <text evidence="3">The sequence shown here is derived from an EMBL/GenBank/DDBJ whole genome shotgun (WGS) entry which is preliminary data.</text>
</comment>
<feature type="transmembrane region" description="Helical" evidence="2">
    <location>
        <begin position="32"/>
        <end position="54"/>
    </location>
</feature>
<gene>
    <name evidence="3" type="ORF">ACFQRF_15415</name>
</gene>
<dbReference type="RefSeq" id="WP_379871788.1">
    <property type="nucleotide sequence ID" value="NZ_JBHTBH010000007.1"/>
</dbReference>
<evidence type="ECO:0008006" key="5">
    <source>
        <dbReference type="Google" id="ProtNLM"/>
    </source>
</evidence>
<dbReference type="Proteomes" id="UP001596540">
    <property type="component" value="Unassembled WGS sequence"/>
</dbReference>
<keyword evidence="2" id="KW-0812">Transmembrane</keyword>